<comment type="similarity">
    <text evidence="12">Belongs to the MGMT family.</text>
</comment>
<dbReference type="InterPro" id="IPR036217">
    <property type="entry name" value="MethylDNA_cys_MeTrfase_DNAb"/>
</dbReference>
<dbReference type="PANTHER" id="PTHR10815:SF5">
    <property type="entry name" value="METHYLATED-DNA--PROTEIN-CYSTEINE METHYLTRANSFERASE"/>
    <property type="match status" value="1"/>
</dbReference>
<evidence type="ECO:0000256" key="6">
    <source>
        <dbReference type="ARBA" id="ARBA00022763"/>
    </source>
</evidence>
<evidence type="ECO:0000256" key="1">
    <source>
        <dbReference type="ARBA" id="ARBA00001286"/>
    </source>
</evidence>
<dbReference type="SMART" id="SM00342">
    <property type="entry name" value="HTH_ARAC"/>
    <property type="match status" value="1"/>
</dbReference>
<keyword evidence="7" id="KW-0805">Transcription regulation</keyword>
<accession>A0ABT8RIS6</accession>
<comment type="cofactor">
    <cofactor evidence="2">
        <name>Zn(2+)</name>
        <dbReference type="ChEBI" id="CHEBI:29105"/>
    </cofactor>
</comment>
<dbReference type="Gene3D" id="1.10.10.60">
    <property type="entry name" value="Homeodomain-like"/>
    <property type="match status" value="1"/>
</dbReference>
<dbReference type="RefSeq" id="WP_302042412.1">
    <property type="nucleotide sequence ID" value="NZ_JAUKPO010000072.1"/>
</dbReference>
<evidence type="ECO:0000313" key="14">
    <source>
        <dbReference type="EMBL" id="MDO1451616.1"/>
    </source>
</evidence>
<dbReference type="InterPro" id="IPR008332">
    <property type="entry name" value="MethylG_MeTrfase_N"/>
</dbReference>
<evidence type="ECO:0000256" key="12">
    <source>
        <dbReference type="HAMAP-Rule" id="MF_00772"/>
    </source>
</evidence>
<dbReference type="HAMAP" id="MF_00772">
    <property type="entry name" value="OGT"/>
    <property type="match status" value="1"/>
</dbReference>
<dbReference type="Proteomes" id="UP001168528">
    <property type="component" value="Unassembled WGS sequence"/>
</dbReference>
<dbReference type="Gene3D" id="3.40.10.10">
    <property type="entry name" value="DNA Methylphosphotriester Repair Domain"/>
    <property type="match status" value="1"/>
</dbReference>
<dbReference type="EMBL" id="JAUKPO010000072">
    <property type="protein sequence ID" value="MDO1451616.1"/>
    <property type="molecule type" value="Genomic_DNA"/>
</dbReference>
<feature type="domain" description="HTH araC/xylS-type" evidence="13">
    <location>
        <begin position="110"/>
        <end position="183"/>
    </location>
</feature>
<dbReference type="InterPro" id="IPR016221">
    <property type="entry name" value="Bifunct_regulatory_prot_Ada"/>
</dbReference>
<keyword evidence="8" id="KW-0010">Activator</keyword>
<dbReference type="Gene3D" id="3.30.160.70">
    <property type="entry name" value="Methylated DNA-protein cysteine methyltransferase domain"/>
    <property type="match status" value="1"/>
</dbReference>
<evidence type="ECO:0000256" key="4">
    <source>
        <dbReference type="ARBA" id="ARBA00022603"/>
    </source>
</evidence>
<evidence type="ECO:0000256" key="8">
    <source>
        <dbReference type="ARBA" id="ARBA00023159"/>
    </source>
</evidence>
<dbReference type="Gene3D" id="1.10.10.10">
    <property type="entry name" value="Winged helix-like DNA-binding domain superfamily/Winged helix DNA-binding domain"/>
    <property type="match status" value="1"/>
</dbReference>
<comment type="caution">
    <text evidence="14">The sequence shown here is derived from an EMBL/GenBank/DDBJ whole genome shotgun (WGS) entry which is preliminary data.</text>
</comment>
<evidence type="ECO:0000256" key="3">
    <source>
        <dbReference type="ARBA" id="ARBA00022490"/>
    </source>
</evidence>
<sequence>MKKENLMLTNETMYKAIIEKDIRFEGTFITAVKTTGIFCRPTCSARKPKIENVEFFNSTREAILKGYRPCKVYHPLEKIGQTPHYIKQIIEELGNNPTVKFKDGDLVQKGIEPSAIRRWFVKNHGITFHAYQRMFRINTAFKKIQEGEPVTAVAFESGYESLSGFTDSFKSIFGVSPRHSKHKQVVTMTRLETPLGTMLACATEKGICLLEFTDRKMLETELKGLAKMLKATIIQGHNPLFDLLKQELEQYFEGKRKAFSVPLFTPGSVFQQTVWQALQTIPYGETRSYKQQAMALNKLSAVRAVAHANGRNRISILIPCHRVVSENGNLAGYGGGIWRKKWLLDLERSNHADTNSAGLLF</sequence>
<keyword evidence="3 12" id="KW-0963">Cytoplasm</keyword>
<comment type="catalytic activity">
    <reaction evidence="1 12">
        <text>a 4-O-methyl-thymidine in DNA + L-cysteinyl-[protein] = a thymidine in DNA + S-methyl-L-cysteinyl-[protein]</text>
        <dbReference type="Rhea" id="RHEA:53428"/>
        <dbReference type="Rhea" id="RHEA-COMP:10131"/>
        <dbReference type="Rhea" id="RHEA-COMP:10132"/>
        <dbReference type="Rhea" id="RHEA-COMP:13555"/>
        <dbReference type="Rhea" id="RHEA-COMP:13556"/>
        <dbReference type="ChEBI" id="CHEBI:29950"/>
        <dbReference type="ChEBI" id="CHEBI:82612"/>
        <dbReference type="ChEBI" id="CHEBI:137386"/>
        <dbReference type="ChEBI" id="CHEBI:137387"/>
        <dbReference type="EC" id="2.1.1.63"/>
    </reaction>
</comment>
<dbReference type="PROSITE" id="PS00374">
    <property type="entry name" value="MGMT"/>
    <property type="match status" value="1"/>
</dbReference>
<keyword evidence="9" id="KW-0804">Transcription</keyword>
<dbReference type="SUPFAM" id="SSF46767">
    <property type="entry name" value="Methylated DNA-protein cysteine methyltransferase, C-terminal domain"/>
    <property type="match status" value="1"/>
</dbReference>
<dbReference type="SUPFAM" id="SSF53155">
    <property type="entry name" value="Methylated DNA-protein cysteine methyltransferase domain"/>
    <property type="match status" value="1"/>
</dbReference>
<comment type="catalytic activity">
    <reaction evidence="11 12">
        <text>a 6-O-methyl-2'-deoxyguanosine in DNA + L-cysteinyl-[protein] = S-methyl-L-cysteinyl-[protein] + a 2'-deoxyguanosine in DNA</text>
        <dbReference type="Rhea" id="RHEA:24000"/>
        <dbReference type="Rhea" id="RHEA-COMP:10131"/>
        <dbReference type="Rhea" id="RHEA-COMP:10132"/>
        <dbReference type="Rhea" id="RHEA-COMP:11367"/>
        <dbReference type="Rhea" id="RHEA-COMP:11368"/>
        <dbReference type="ChEBI" id="CHEBI:29950"/>
        <dbReference type="ChEBI" id="CHEBI:82612"/>
        <dbReference type="ChEBI" id="CHEBI:85445"/>
        <dbReference type="ChEBI" id="CHEBI:85448"/>
        <dbReference type="EC" id="2.1.1.63"/>
    </reaction>
</comment>
<dbReference type="Pfam" id="PF02805">
    <property type="entry name" value="Ada_Zn_binding"/>
    <property type="match status" value="1"/>
</dbReference>
<dbReference type="Pfam" id="PF12833">
    <property type="entry name" value="HTH_18"/>
    <property type="match status" value="1"/>
</dbReference>
<evidence type="ECO:0000256" key="9">
    <source>
        <dbReference type="ARBA" id="ARBA00023163"/>
    </source>
</evidence>
<dbReference type="Pfam" id="PF01035">
    <property type="entry name" value="DNA_binding_1"/>
    <property type="match status" value="1"/>
</dbReference>
<keyword evidence="6 12" id="KW-0227">DNA damage</keyword>
<dbReference type="InterPro" id="IPR035451">
    <property type="entry name" value="Ada-like_dom_sf"/>
</dbReference>
<evidence type="ECO:0000259" key="13">
    <source>
        <dbReference type="PROSITE" id="PS01124"/>
    </source>
</evidence>
<proteinExistence type="inferred from homology"/>
<comment type="miscellaneous">
    <text evidence="12">This enzyme catalyzes only one turnover and therefore is not strictly catalytic. According to one definition, an enzyme is a biocatalyst that acts repeatedly and over many reaction cycles.</text>
</comment>
<evidence type="ECO:0000313" key="15">
    <source>
        <dbReference type="Proteomes" id="UP001168528"/>
    </source>
</evidence>
<dbReference type="Pfam" id="PF02870">
    <property type="entry name" value="Methyltransf_1N"/>
    <property type="match status" value="1"/>
</dbReference>
<dbReference type="EC" id="2.1.1.63" evidence="12"/>
<dbReference type="SUPFAM" id="SSF46689">
    <property type="entry name" value="Homeodomain-like"/>
    <property type="match status" value="1"/>
</dbReference>
<comment type="function">
    <text evidence="12">Involved in the cellular defense against the biological effects of O6-methylguanine (O6-MeG) and O4-methylthymine (O4-MeT) in DNA. Repairs the methylated nucleobase in DNA by stoichiometrically transferring the methyl group to a cysteine residue in the enzyme. This is a suicide reaction: the enzyme is irreversibly inactivated.</text>
</comment>
<evidence type="ECO:0000256" key="2">
    <source>
        <dbReference type="ARBA" id="ARBA00001947"/>
    </source>
</evidence>
<evidence type="ECO:0000256" key="5">
    <source>
        <dbReference type="ARBA" id="ARBA00022679"/>
    </source>
</evidence>
<organism evidence="14 15">
    <name type="scientific">Rhodocytophaga aerolata</name>
    <dbReference type="NCBI Taxonomy" id="455078"/>
    <lineage>
        <taxon>Bacteria</taxon>
        <taxon>Pseudomonadati</taxon>
        <taxon>Bacteroidota</taxon>
        <taxon>Cytophagia</taxon>
        <taxon>Cytophagales</taxon>
        <taxon>Rhodocytophagaceae</taxon>
        <taxon>Rhodocytophaga</taxon>
    </lineage>
</organism>
<name>A0ABT8RIS6_9BACT</name>
<dbReference type="InterPro" id="IPR018060">
    <property type="entry name" value="HTH_AraC"/>
</dbReference>
<dbReference type="CDD" id="cd06445">
    <property type="entry name" value="ATase"/>
    <property type="match status" value="1"/>
</dbReference>
<dbReference type="NCBIfam" id="TIGR00589">
    <property type="entry name" value="ogt"/>
    <property type="match status" value="1"/>
</dbReference>
<feature type="active site" description="Nucleophile; methyl group acceptor" evidence="12">
    <location>
        <position position="320"/>
    </location>
</feature>
<dbReference type="InterPro" id="IPR036388">
    <property type="entry name" value="WH-like_DNA-bd_sf"/>
</dbReference>
<dbReference type="InterPro" id="IPR023546">
    <property type="entry name" value="MGMT"/>
</dbReference>
<protein>
    <recommendedName>
        <fullName evidence="12">Methylated-DNA--protein-cysteine methyltransferase</fullName>
        <ecNumber evidence="12">2.1.1.63</ecNumber>
    </recommendedName>
    <alternativeName>
        <fullName evidence="12">6-O-methylguanine-DNA methyltransferase</fullName>
        <shortName evidence="12">MGMT</shortName>
    </alternativeName>
    <alternativeName>
        <fullName evidence="12">O-6-methylguanine-DNA-alkyltransferase</fullName>
    </alternativeName>
</protein>
<keyword evidence="15" id="KW-1185">Reference proteome</keyword>
<dbReference type="GO" id="GO:0032259">
    <property type="term" value="P:methylation"/>
    <property type="evidence" value="ECO:0007669"/>
    <property type="project" value="UniProtKB-KW"/>
</dbReference>
<dbReference type="InterPro" id="IPR036631">
    <property type="entry name" value="MGMT_N_sf"/>
</dbReference>
<dbReference type="PROSITE" id="PS01124">
    <property type="entry name" value="HTH_ARAC_FAMILY_2"/>
    <property type="match status" value="1"/>
</dbReference>
<reference evidence="14" key="1">
    <citation type="submission" date="2023-07" db="EMBL/GenBank/DDBJ databases">
        <title>The genome sequence of Rhodocytophaga aerolata KACC 12507.</title>
        <authorList>
            <person name="Zhang X."/>
        </authorList>
    </citation>
    <scope>NUCLEOTIDE SEQUENCE</scope>
    <source>
        <strain evidence="14">KACC 12507</strain>
    </source>
</reference>
<dbReference type="SUPFAM" id="SSF57884">
    <property type="entry name" value="Ada DNA repair protein, N-terminal domain (N-Ada 10)"/>
    <property type="match status" value="1"/>
</dbReference>
<comment type="subcellular location">
    <subcellularLocation>
        <location evidence="12">Cytoplasm</location>
    </subcellularLocation>
</comment>
<dbReference type="InterPro" id="IPR014048">
    <property type="entry name" value="MethylDNA_cys_MeTrfase_DNA-bd"/>
</dbReference>
<dbReference type="InterPro" id="IPR004026">
    <property type="entry name" value="Ada_DNA_repair_Zn-bd"/>
</dbReference>
<keyword evidence="4 12" id="KW-0489">Methyltransferase</keyword>
<keyword evidence="5 12" id="KW-0808">Transferase</keyword>
<dbReference type="InterPro" id="IPR009057">
    <property type="entry name" value="Homeodomain-like_sf"/>
</dbReference>
<dbReference type="InterPro" id="IPR001497">
    <property type="entry name" value="MethylDNA_cys_MeTrfase_AS"/>
</dbReference>
<dbReference type="GO" id="GO:0003908">
    <property type="term" value="F:methylated-DNA-[protein]-cysteine S-methyltransferase activity"/>
    <property type="evidence" value="ECO:0007669"/>
    <property type="project" value="UniProtKB-EC"/>
</dbReference>
<dbReference type="PANTHER" id="PTHR10815">
    <property type="entry name" value="METHYLATED-DNA--PROTEIN-CYSTEINE METHYLTRANSFERASE"/>
    <property type="match status" value="1"/>
</dbReference>
<evidence type="ECO:0000256" key="7">
    <source>
        <dbReference type="ARBA" id="ARBA00023015"/>
    </source>
</evidence>
<evidence type="ECO:0000256" key="11">
    <source>
        <dbReference type="ARBA" id="ARBA00049348"/>
    </source>
</evidence>
<gene>
    <name evidence="14" type="ORF">Q0590_35415</name>
</gene>
<dbReference type="PIRSF" id="PIRSF000409">
    <property type="entry name" value="Ada"/>
    <property type="match status" value="1"/>
</dbReference>
<evidence type="ECO:0000256" key="10">
    <source>
        <dbReference type="ARBA" id="ARBA00023204"/>
    </source>
</evidence>
<keyword evidence="10 12" id="KW-0234">DNA repair</keyword>